<evidence type="ECO:0000313" key="4">
    <source>
        <dbReference type="Proteomes" id="UP000509448"/>
    </source>
</evidence>
<feature type="domain" description="THUMP" evidence="2">
    <location>
        <begin position="62"/>
        <end position="160"/>
    </location>
</feature>
<dbReference type="GeneID" id="55585115"/>
<dbReference type="PROSITE" id="PS51165">
    <property type="entry name" value="THUMP"/>
    <property type="match status" value="1"/>
</dbReference>
<proteinExistence type="predicted"/>
<dbReference type="GO" id="GO:0006400">
    <property type="term" value="P:tRNA modification"/>
    <property type="evidence" value="ECO:0007669"/>
    <property type="project" value="InterPro"/>
</dbReference>
<keyword evidence="1" id="KW-0694">RNA-binding</keyword>
<dbReference type="CDD" id="cd11717">
    <property type="entry name" value="THUMP_THUMPD1_like"/>
    <property type="match status" value="1"/>
</dbReference>
<dbReference type="EMBL" id="AP018732">
    <property type="protein sequence ID" value="BBE42690.1"/>
    <property type="molecule type" value="Genomic_DNA"/>
</dbReference>
<dbReference type="Gene3D" id="3.30.2300.10">
    <property type="entry name" value="THUMP superfamily"/>
    <property type="match status" value="1"/>
</dbReference>
<dbReference type="GO" id="GO:0003723">
    <property type="term" value="F:RNA binding"/>
    <property type="evidence" value="ECO:0007669"/>
    <property type="project" value="UniProtKB-UniRule"/>
</dbReference>
<dbReference type="PANTHER" id="PTHR13452">
    <property type="entry name" value="THUMP DOMAIN CONTAINING PROTEIN 1-RELATED"/>
    <property type="match status" value="1"/>
</dbReference>
<dbReference type="PANTHER" id="PTHR13452:SF10">
    <property type="entry name" value="THUMP DOMAIN-CONTAINING PROTEIN 1"/>
    <property type="match status" value="1"/>
</dbReference>
<evidence type="ECO:0000259" key="2">
    <source>
        <dbReference type="PROSITE" id="PS51165"/>
    </source>
</evidence>
<dbReference type="AlphaFoldDB" id="A0A4V0P1S0"/>
<reference evidence="3 4" key="1">
    <citation type="journal article" date="2019" name="ISME J.">
        <title>Isolation and characterization of a thermophilic sulfur- and iron-reducing thaumarchaeote from a terrestrial acidic hot spring.</title>
        <authorList>
            <person name="Kato S."/>
            <person name="Itoh T."/>
            <person name="Yuki M."/>
            <person name="Nagamori M."/>
            <person name="Ohnishi M."/>
            <person name="Uematsu K."/>
            <person name="Suzuki K."/>
            <person name="Takashina T."/>
            <person name="Ohkuma M."/>
        </authorList>
    </citation>
    <scope>NUCLEOTIDE SEQUENCE [LARGE SCALE GENOMIC DNA]</scope>
    <source>
        <strain evidence="3 4">NAS-02</strain>
    </source>
</reference>
<dbReference type="KEGG" id="ccai:NAS2_1301"/>
<protein>
    <recommendedName>
        <fullName evidence="2">THUMP domain-containing protein</fullName>
    </recommendedName>
</protein>
<organism evidence="3 4">
    <name type="scientific">Conexivisphaera calida</name>
    <dbReference type="NCBI Taxonomy" id="1874277"/>
    <lineage>
        <taxon>Archaea</taxon>
        <taxon>Nitrososphaerota</taxon>
        <taxon>Conexivisphaeria</taxon>
        <taxon>Conexivisphaerales</taxon>
        <taxon>Conexivisphaeraceae</taxon>
        <taxon>Conexivisphaera</taxon>
    </lineage>
</organism>
<sequence>MDEFDLLFTTYRGGERRAASEMARFLRDLGDESADIEITEFPGLLLARTPADPFELIEHLRGIAEEEPWRIRSILRVVPVEITTDASIQSVVQAARGLASKIGGDETYRVDVEKRGSSLSGRELIDAVASAIDRKVKLESPDWIVMVEIVGDRAGVSVLREVDVFSSVKAKRDRGNRADINARPADSSP</sequence>
<evidence type="ECO:0000313" key="3">
    <source>
        <dbReference type="EMBL" id="BBE42690.1"/>
    </source>
</evidence>
<name>A0A4V0P1S0_9ARCH</name>
<dbReference type="InterPro" id="IPR040183">
    <property type="entry name" value="THUMPD1-like"/>
</dbReference>
<dbReference type="Pfam" id="PF02926">
    <property type="entry name" value="THUMP"/>
    <property type="match status" value="1"/>
</dbReference>
<dbReference type="RefSeq" id="WP_174448901.1">
    <property type="nucleotide sequence ID" value="NZ_AP018732.1"/>
</dbReference>
<accession>A0A4V0P1S0</accession>
<gene>
    <name evidence="3" type="ORF">NAS2_1301</name>
</gene>
<dbReference type="SUPFAM" id="SSF143437">
    <property type="entry name" value="THUMP domain-like"/>
    <property type="match status" value="1"/>
</dbReference>
<dbReference type="OrthoDB" id="26307at2157"/>
<dbReference type="SMART" id="SM00981">
    <property type="entry name" value="THUMP"/>
    <property type="match status" value="1"/>
</dbReference>
<dbReference type="Proteomes" id="UP000509448">
    <property type="component" value="Chromosome"/>
</dbReference>
<evidence type="ECO:0000256" key="1">
    <source>
        <dbReference type="PROSITE-ProRule" id="PRU00529"/>
    </source>
</evidence>
<dbReference type="InterPro" id="IPR004114">
    <property type="entry name" value="THUMP_dom"/>
</dbReference>
<keyword evidence="4" id="KW-1185">Reference proteome</keyword>